<dbReference type="AlphaFoldDB" id="A0A344PIM3"/>
<evidence type="ECO:0000313" key="2">
    <source>
        <dbReference type="EMBL" id="AXC49228.1"/>
    </source>
</evidence>
<dbReference type="Proteomes" id="UP000252023">
    <property type="component" value="Chromosome"/>
</dbReference>
<proteinExistence type="predicted"/>
<keyword evidence="1" id="KW-0812">Transmembrane</keyword>
<evidence type="ECO:0008006" key="4">
    <source>
        <dbReference type="Google" id="ProtNLM"/>
    </source>
</evidence>
<dbReference type="KEGG" id="pars:DRW48_05610"/>
<organism evidence="2 3">
    <name type="scientific">Paracoccus suum</name>
    <dbReference type="NCBI Taxonomy" id="2259340"/>
    <lineage>
        <taxon>Bacteria</taxon>
        <taxon>Pseudomonadati</taxon>
        <taxon>Pseudomonadota</taxon>
        <taxon>Alphaproteobacteria</taxon>
        <taxon>Rhodobacterales</taxon>
        <taxon>Paracoccaceae</taxon>
        <taxon>Paracoccus</taxon>
    </lineage>
</organism>
<name>A0A344PIM3_9RHOB</name>
<dbReference type="RefSeq" id="WP_114075547.1">
    <property type="nucleotide sequence ID" value="NZ_CP030918.1"/>
</dbReference>
<keyword evidence="1" id="KW-1133">Transmembrane helix</keyword>
<evidence type="ECO:0000313" key="3">
    <source>
        <dbReference type="Proteomes" id="UP000252023"/>
    </source>
</evidence>
<dbReference type="EMBL" id="CP030918">
    <property type="protein sequence ID" value="AXC49228.1"/>
    <property type="molecule type" value="Genomic_DNA"/>
</dbReference>
<protein>
    <recommendedName>
        <fullName evidence="4">FMN-binding glutamate synthase family protein</fullName>
    </recommendedName>
</protein>
<reference evidence="3" key="1">
    <citation type="submission" date="2018-07" db="EMBL/GenBank/DDBJ databases">
        <title>Genome sequencing of Paracoccus sp. SC2-6.</title>
        <authorList>
            <person name="Heo J."/>
            <person name="Kim S.-J."/>
            <person name="Kwon S.-W."/>
        </authorList>
    </citation>
    <scope>NUCLEOTIDE SEQUENCE [LARGE SCALE GENOMIC DNA]</scope>
    <source>
        <strain evidence="3">SC2-6</strain>
    </source>
</reference>
<accession>A0A344PIM3</accession>
<keyword evidence="3" id="KW-1185">Reference proteome</keyword>
<feature type="transmembrane region" description="Helical" evidence="1">
    <location>
        <begin position="30"/>
        <end position="49"/>
    </location>
</feature>
<evidence type="ECO:0000256" key="1">
    <source>
        <dbReference type="SAM" id="Phobius"/>
    </source>
</evidence>
<sequence length="78" mass="8711">MDLLKRASIPVAALAISLLAILLARVHSAWLWLLVICVPLMALGIYDFAKRTWVITRNYPGAGQVKKVISLLRENLLK</sequence>
<gene>
    <name evidence="2" type="ORF">DRW48_05610</name>
</gene>
<feature type="transmembrane region" description="Helical" evidence="1">
    <location>
        <begin position="7"/>
        <end position="24"/>
    </location>
</feature>
<keyword evidence="1" id="KW-0472">Membrane</keyword>